<keyword evidence="2" id="KW-0677">Repeat</keyword>
<dbReference type="PROSITE" id="PS51065">
    <property type="entry name" value="NHR"/>
    <property type="match status" value="1"/>
</dbReference>
<dbReference type="SMART" id="SM00588">
    <property type="entry name" value="NEUZ"/>
    <property type="match status" value="1"/>
</dbReference>
<organism evidence="6 7">
    <name type="scientific">Xyrichtys novacula</name>
    <name type="common">Pearly razorfish</name>
    <name type="synonym">Hemipteronotus novacula</name>
    <dbReference type="NCBI Taxonomy" id="13765"/>
    <lineage>
        <taxon>Eukaryota</taxon>
        <taxon>Metazoa</taxon>
        <taxon>Chordata</taxon>
        <taxon>Craniata</taxon>
        <taxon>Vertebrata</taxon>
        <taxon>Euteleostomi</taxon>
        <taxon>Actinopterygii</taxon>
        <taxon>Neopterygii</taxon>
        <taxon>Teleostei</taxon>
        <taxon>Neoteleostei</taxon>
        <taxon>Acanthomorphata</taxon>
        <taxon>Eupercaria</taxon>
        <taxon>Labriformes</taxon>
        <taxon>Labridae</taxon>
        <taxon>Xyrichtys</taxon>
    </lineage>
</organism>
<reference evidence="6" key="1">
    <citation type="submission" date="2023-08" db="EMBL/GenBank/DDBJ databases">
        <authorList>
            <person name="Alioto T."/>
            <person name="Alioto T."/>
            <person name="Gomez Garrido J."/>
        </authorList>
    </citation>
    <scope>NUCLEOTIDE SEQUENCE</scope>
</reference>
<protein>
    <submittedName>
        <fullName evidence="6">LOW QUALITY PROTEIN: E3 ubiquitin-protein ligase NEURL3</fullName>
    </submittedName>
</protein>
<evidence type="ECO:0000256" key="2">
    <source>
        <dbReference type="ARBA" id="ARBA00022737"/>
    </source>
</evidence>
<name>A0AAV1G4R6_XYRNO</name>
<dbReference type="Proteomes" id="UP001178508">
    <property type="component" value="Chromosome 12"/>
</dbReference>
<proteinExistence type="predicted"/>
<dbReference type="GO" id="GO:0070086">
    <property type="term" value="P:ubiquitin-dependent endocytosis"/>
    <property type="evidence" value="ECO:0007669"/>
    <property type="project" value="TreeGrafter"/>
</dbReference>
<evidence type="ECO:0000313" key="7">
    <source>
        <dbReference type="Proteomes" id="UP001178508"/>
    </source>
</evidence>
<accession>A0AAV1G4R6</accession>
<dbReference type="InterPro" id="IPR037962">
    <property type="entry name" value="Neuralized"/>
</dbReference>
<dbReference type="GO" id="GO:0008270">
    <property type="term" value="F:zinc ion binding"/>
    <property type="evidence" value="ECO:0007669"/>
    <property type="project" value="UniProtKB-KW"/>
</dbReference>
<evidence type="ECO:0000256" key="4">
    <source>
        <dbReference type="ARBA" id="ARBA00022833"/>
    </source>
</evidence>
<keyword evidence="7" id="KW-1185">Reference proteome</keyword>
<dbReference type="InterPro" id="IPR043136">
    <property type="entry name" value="B30.2/SPRY_sf"/>
</dbReference>
<dbReference type="Pfam" id="PF07177">
    <property type="entry name" value="Neuralized"/>
    <property type="match status" value="1"/>
</dbReference>
<gene>
    <name evidence="6" type="ORF">XNOV1_A035709</name>
</gene>
<dbReference type="AlphaFoldDB" id="A0AAV1G4R6"/>
<dbReference type="GO" id="GO:0005769">
    <property type="term" value="C:early endosome"/>
    <property type="evidence" value="ECO:0007669"/>
    <property type="project" value="TreeGrafter"/>
</dbReference>
<dbReference type="GO" id="GO:0061630">
    <property type="term" value="F:ubiquitin protein ligase activity"/>
    <property type="evidence" value="ECO:0007669"/>
    <property type="project" value="TreeGrafter"/>
</dbReference>
<keyword evidence="4" id="KW-0862">Zinc</keyword>
<keyword evidence="3" id="KW-0863">Zinc-finger</keyword>
<dbReference type="FunFam" id="2.60.120.920:FF:000005">
    <property type="entry name" value="Putative E3 ubiquitin-protein ligase NEURL1B"/>
    <property type="match status" value="1"/>
</dbReference>
<dbReference type="EMBL" id="OY660875">
    <property type="protein sequence ID" value="CAJ1068458.1"/>
    <property type="molecule type" value="Genomic_DNA"/>
</dbReference>
<feature type="domain" description="NHR" evidence="5">
    <location>
        <begin position="41"/>
        <end position="197"/>
    </location>
</feature>
<dbReference type="PANTHER" id="PTHR12429:SF36">
    <property type="entry name" value="E3 UBIQUITIN-PROTEIN LIGASE NEURL3"/>
    <property type="match status" value="1"/>
</dbReference>
<evidence type="ECO:0000259" key="5">
    <source>
        <dbReference type="PROSITE" id="PS51065"/>
    </source>
</evidence>
<evidence type="ECO:0000256" key="1">
    <source>
        <dbReference type="ARBA" id="ARBA00022723"/>
    </source>
</evidence>
<dbReference type="InterPro" id="IPR006573">
    <property type="entry name" value="NHR_dom"/>
</dbReference>
<evidence type="ECO:0000256" key="3">
    <source>
        <dbReference type="ARBA" id="ARBA00022771"/>
    </source>
</evidence>
<dbReference type="PANTHER" id="PTHR12429">
    <property type="entry name" value="NEURALIZED"/>
    <property type="match status" value="1"/>
</dbReference>
<dbReference type="Gene3D" id="2.60.120.920">
    <property type="match status" value="1"/>
</dbReference>
<sequence length="287" mass="31842">MRTRKRREENTDSLFKMMKCDNENLDIVETSHRCGYSCLGPLTFHSQAVGTKVSLSHDLRRATRVQNTFKNGLVFSNRAIKPMEKIHLRVEKDMLNWHGALRVGFTNIPPSSRSQPLPPLAIPNLTSTPGYWAAPVSESLCSRGSELEFWFSSGGSIYVSGSNNHKHKLTTGVDLRLPLWAVIDIYGNTCSISLLGSKKVTWAMTKTSCPAPECLNSSDKSQCGNSGETISFLKIGTQIGSSNSLESVPCADIQFELRRRKSDLDTFQGNGFTRTQAILSDYEKKTA</sequence>
<evidence type="ECO:0000313" key="6">
    <source>
        <dbReference type="EMBL" id="CAJ1068458.1"/>
    </source>
</evidence>
<keyword evidence="1" id="KW-0479">Metal-binding</keyword>